<reference evidence="1" key="2">
    <citation type="submission" date="2013-10" db="EMBL/GenBank/DDBJ databases">
        <authorList>
            <person name="Aslett M."/>
        </authorList>
    </citation>
    <scope>NUCLEOTIDE SEQUENCE</scope>
    <source>
        <strain evidence="1">Houghton</strain>
    </source>
</reference>
<dbReference type="AlphaFoldDB" id="U6GQ76"/>
<dbReference type="Proteomes" id="UP000018050">
    <property type="component" value="Unassembled WGS sequence"/>
</dbReference>
<reference evidence="1" key="1">
    <citation type="submission" date="2013-10" db="EMBL/GenBank/DDBJ databases">
        <title>Genomic analysis of the causative agents of coccidiosis in chickens.</title>
        <authorList>
            <person name="Reid A.J."/>
            <person name="Blake D."/>
            <person name="Billington K."/>
            <person name="Browne H."/>
            <person name="Dunn M."/>
            <person name="Hung S."/>
            <person name="Kawahara F."/>
            <person name="Miranda-Saavedra D."/>
            <person name="Mourier T."/>
            <person name="Nagra H."/>
            <person name="Otto T.D."/>
            <person name="Rawlings N."/>
            <person name="Sanchez A."/>
            <person name="Sanders M."/>
            <person name="Subramaniam C."/>
            <person name="Tay Y."/>
            <person name="Dear P."/>
            <person name="Doerig C."/>
            <person name="Gruber A."/>
            <person name="Parkinson J."/>
            <person name="Shirley M."/>
            <person name="Wan K.L."/>
            <person name="Berriman M."/>
            <person name="Tomley F."/>
            <person name="Pain A."/>
        </authorList>
    </citation>
    <scope>NUCLEOTIDE SEQUENCE</scope>
    <source>
        <strain evidence="1">Houghton</strain>
    </source>
</reference>
<evidence type="ECO:0000313" key="1">
    <source>
        <dbReference type="EMBL" id="CDI81717.1"/>
    </source>
</evidence>
<proteinExistence type="predicted"/>
<accession>U6GQ76</accession>
<dbReference type="GeneID" id="25270387"/>
<evidence type="ECO:0000313" key="2">
    <source>
        <dbReference type="Proteomes" id="UP000018050"/>
    </source>
</evidence>
<dbReference type="EMBL" id="HG671790">
    <property type="protein sequence ID" value="CDI81717.1"/>
    <property type="molecule type" value="Genomic_DNA"/>
</dbReference>
<protein>
    <submittedName>
        <fullName evidence="1">Uncharacterized protein</fullName>
    </submittedName>
</protein>
<dbReference type="OMA" id="LHANCDE"/>
<gene>
    <name evidence="1" type="ORF">EAH_00023170</name>
</gene>
<organism evidence="1 2">
    <name type="scientific">Eimeria acervulina</name>
    <name type="common">Coccidian parasite</name>
    <dbReference type="NCBI Taxonomy" id="5801"/>
    <lineage>
        <taxon>Eukaryota</taxon>
        <taxon>Sar</taxon>
        <taxon>Alveolata</taxon>
        <taxon>Apicomplexa</taxon>
        <taxon>Conoidasida</taxon>
        <taxon>Coccidia</taxon>
        <taxon>Eucoccidiorida</taxon>
        <taxon>Eimeriorina</taxon>
        <taxon>Eimeriidae</taxon>
        <taxon>Eimeria</taxon>
    </lineage>
</organism>
<sequence>MKLHSLHANCDESKVTCNPAATAAATAATAAATAAVHQQIEGPLHFGVRVFYAPAQEACSSRCSSSMFCPSPGLQQQQLPLQNQLALPHEELQLEQTLEQPTQRQQLLQQQQQQVLQKKQVLEHLLLTQKLHEKQLLLQHPHSAYPRGSSCTDQLQQLQQLQQQSHLQSLRQQQQQHVSLARNEQHSLQVQLQQQAAEAFAAASAAAKAASEAFTAAVTAAAAAEALTAAASRATAAEHRGIP</sequence>
<name>U6GQ76_EIMAC</name>
<dbReference type="RefSeq" id="XP_013248649.1">
    <property type="nucleotide sequence ID" value="XM_013393195.1"/>
</dbReference>
<dbReference type="VEuPathDB" id="ToxoDB:EAH_00023170"/>
<keyword evidence="2" id="KW-1185">Reference proteome</keyword>